<dbReference type="Gene3D" id="1.10.1740.10">
    <property type="match status" value="1"/>
</dbReference>
<proteinExistence type="inferred from homology"/>
<reference evidence="9" key="1">
    <citation type="submission" date="2016-11" db="EMBL/GenBank/DDBJ databases">
        <authorList>
            <person name="Varghese N."/>
            <person name="Submissions S."/>
        </authorList>
    </citation>
    <scope>NUCLEOTIDE SEQUENCE [LARGE SCALE GENOMIC DNA]</scope>
    <source>
        <strain evidence="9">DSM 22623</strain>
    </source>
</reference>
<dbReference type="PANTHER" id="PTHR43133">
    <property type="entry name" value="RNA POLYMERASE ECF-TYPE SIGMA FACTO"/>
    <property type="match status" value="1"/>
</dbReference>
<dbReference type="Pfam" id="PF04542">
    <property type="entry name" value="Sigma70_r2"/>
    <property type="match status" value="1"/>
</dbReference>
<evidence type="ECO:0000313" key="9">
    <source>
        <dbReference type="Proteomes" id="UP000184432"/>
    </source>
</evidence>
<dbReference type="Pfam" id="PF08281">
    <property type="entry name" value="Sigma70_r4_2"/>
    <property type="match status" value="1"/>
</dbReference>
<gene>
    <name evidence="8" type="ORF">SAMN04488508_104376</name>
</gene>
<accession>A0A1M6FN21</accession>
<organism evidence="8 9">
    <name type="scientific">Aquimarina spongiae</name>
    <dbReference type="NCBI Taxonomy" id="570521"/>
    <lineage>
        <taxon>Bacteria</taxon>
        <taxon>Pseudomonadati</taxon>
        <taxon>Bacteroidota</taxon>
        <taxon>Flavobacteriia</taxon>
        <taxon>Flavobacteriales</taxon>
        <taxon>Flavobacteriaceae</taxon>
        <taxon>Aquimarina</taxon>
    </lineage>
</organism>
<feature type="domain" description="RNA polymerase sigma factor 70 region 4 type 2" evidence="7">
    <location>
        <begin position="108"/>
        <end position="159"/>
    </location>
</feature>
<evidence type="ECO:0000256" key="1">
    <source>
        <dbReference type="ARBA" id="ARBA00010641"/>
    </source>
</evidence>
<evidence type="ECO:0000259" key="6">
    <source>
        <dbReference type="Pfam" id="PF04542"/>
    </source>
</evidence>
<evidence type="ECO:0000259" key="7">
    <source>
        <dbReference type="Pfam" id="PF08281"/>
    </source>
</evidence>
<protein>
    <submittedName>
        <fullName evidence="8">RNA polymerase sigma-70 factor, ECF subfamily</fullName>
    </submittedName>
</protein>
<keyword evidence="9" id="KW-1185">Reference proteome</keyword>
<dbReference type="InterPro" id="IPR039425">
    <property type="entry name" value="RNA_pol_sigma-70-like"/>
</dbReference>
<evidence type="ECO:0000256" key="2">
    <source>
        <dbReference type="ARBA" id="ARBA00023015"/>
    </source>
</evidence>
<evidence type="ECO:0000256" key="5">
    <source>
        <dbReference type="ARBA" id="ARBA00023163"/>
    </source>
</evidence>
<name>A0A1M6FN21_9FLAO</name>
<dbReference type="SUPFAM" id="SSF88659">
    <property type="entry name" value="Sigma3 and sigma4 domains of RNA polymerase sigma factors"/>
    <property type="match status" value="1"/>
</dbReference>
<dbReference type="InterPro" id="IPR013325">
    <property type="entry name" value="RNA_pol_sigma_r2"/>
</dbReference>
<keyword evidence="3" id="KW-0731">Sigma factor</keyword>
<dbReference type="CDD" id="cd06171">
    <property type="entry name" value="Sigma70_r4"/>
    <property type="match status" value="1"/>
</dbReference>
<evidence type="ECO:0000256" key="3">
    <source>
        <dbReference type="ARBA" id="ARBA00023082"/>
    </source>
</evidence>
<keyword evidence="2" id="KW-0805">Transcription regulation</keyword>
<dbReference type="EMBL" id="FQYP01000004">
    <property type="protein sequence ID" value="SHI99086.1"/>
    <property type="molecule type" value="Genomic_DNA"/>
</dbReference>
<feature type="domain" description="RNA polymerase sigma-70 region 2" evidence="6">
    <location>
        <begin position="15"/>
        <end position="80"/>
    </location>
</feature>
<dbReference type="GO" id="GO:0016987">
    <property type="term" value="F:sigma factor activity"/>
    <property type="evidence" value="ECO:0007669"/>
    <property type="project" value="UniProtKB-KW"/>
</dbReference>
<dbReference type="InterPro" id="IPR013249">
    <property type="entry name" value="RNA_pol_sigma70_r4_t2"/>
</dbReference>
<dbReference type="GO" id="GO:0006352">
    <property type="term" value="P:DNA-templated transcription initiation"/>
    <property type="evidence" value="ECO:0007669"/>
    <property type="project" value="InterPro"/>
</dbReference>
<sequence>MIKVSQGDLDMMRMLFDRYHLKIFNFLLKMTRDRVISQDITQEVFYKAIKYKTSYKNGKFSSWIFTIARNVFSDHYQKSKSSPKRLDDFEYKTMSEETDHIEQNEVKQQLDQALNQLSDSDRELVIMNRYQGIKYNEIAEIVGSTEGAVKTKVHRAIHKLKGYYLQNA</sequence>
<dbReference type="InterPro" id="IPR007627">
    <property type="entry name" value="RNA_pol_sigma70_r2"/>
</dbReference>
<dbReference type="InterPro" id="IPR013324">
    <property type="entry name" value="RNA_pol_sigma_r3/r4-like"/>
</dbReference>
<dbReference type="SUPFAM" id="SSF88946">
    <property type="entry name" value="Sigma2 domain of RNA polymerase sigma factors"/>
    <property type="match status" value="1"/>
</dbReference>
<dbReference type="AlphaFoldDB" id="A0A1M6FN21"/>
<dbReference type="InterPro" id="IPR036388">
    <property type="entry name" value="WH-like_DNA-bd_sf"/>
</dbReference>
<evidence type="ECO:0000256" key="4">
    <source>
        <dbReference type="ARBA" id="ARBA00023125"/>
    </source>
</evidence>
<dbReference type="NCBIfam" id="TIGR02937">
    <property type="entry name" value="sigma70-ECF"/>
    <property type="match status" value="1"/>
</dbReference>
<keyword evidence="5" id="KW-0804">Transcription</keyword>
<comment type="similarity">
    <text evidence="1">Belongs to the sigma-70 factor family. ECF subfamily.</text>
</comment>
<dbReference type="Proteomes" id="UP000184432">
    <property type="component" value="Unassembled WGS sequence"/>
</dbReference>
<keyword evidence="4" id="KW-0238">DNA-binding</keyword>
<dbReference type="GO" id="GO:0003677">
    <property type="term" value="F:DNA binding"/>
    <property type="evidence" value="ECO:0007669"/>
    <property type="project" value="UniProtKB-KW"/>
</dbReference>
<dbReference type="STRING" id="570521.SAMN04488508_104376"/>
<dbReference type="PANTHER" id="PTHR43133:SF52">
    <property type="entry name" value="ECF RNA POLYMERASE SIGMA FACTOR SIGL"/>
    <property type="match status" value="1"/>
</dbReference>
<dbReference type="InterPro" id="IPR014284">
    <property type="entry name" value="RNA_pol_sigma-70_dom"/>
</dbReference>
<dbReference type="Gene3D" id="1.10.10.10">
    <property type="entry name" value="Winged helix-like DNA-binding domain superfamily/Winged helix DNA-binding domain"/>
    <property type="match status" value="1"/>
</dbReference>
<evidence type="ECO:0000313" key="8">
    <source>
        <dbReference type="EMBL" id="SHI99086.1"/>
    </source>
</evidence>